<feature type="region of interest" description="Disordered" evidence="1">
    <location>
        <begin position="143"/>
        <end position="162"/>
    </location>
</feature>
<dbReference type="AlphaFoldDB" id="A0A017SWM7"/>
<dbReference type="EMBL" id="ASRX01000100">
    <property type="protein sequence ID" value="EYF00721.1"/>
    <property type="molecule type" value="Genomic_DNA"/>
</dbReference>
<accession>A0A017SWM7</accession>
<proteinExistence type="predicted"/>
<evidence type="ECO:0000256" key="1">
    <source>
        <dbReference type="SAM" id="MobiDB-lite"/>
    </source>
</evidence>
<gene>
    <name evidence="2" type="ORF">CAP_0289</name>
</gene>
<evidence type="ECO:0000313" key="3">
    <source>
        <dbReference type="Proteomes" id="UP000019678"/>
    </source>
</evidence>
<organism evidence="2 3">
    <name type="scientific">Chondromyces apiculatus DSM 436</name>
    <dbReference type="NCBI Taxonomy" id="1192034"/>
    <lineage>
        <taxon>Bacteria</taxon>
        <taxon>Pseudomonadati</taxon>
        <taxon>Myxococcota</taxon>
        <taxon>Polyangia</taxon>
        <taxon>Polyangiales</taxon>
        <taxon>Polyangiaceae</taxon>
        <taxon>Chondromyces</taxon>
    </lineage>
</organism>
<comment type="caution">
    <text evidence="2">The sequence shown here is derived from an EMBL/GenBank/DDBJ whole genome shotgun (WGS) entry which is preliminary data.</text>
</comment>
<protein>
    <submittedName>
        <fullName evidence="2">Uncharacterized protein</fullName>
    </submittedName>
</protein>
<keyword evidence="3" id="KW-1185">Reference proteome</keyword>
<dbReference type="RefSeq" id="WP_156041555.1">
    <property type="nucleotide sequence ID" value="NZ_ASRX01000100.1"/>
</dbReference>
<reference evidence="2 3" key="1">
    <citation type="submission" date="2013-05" db="EMBL/GenBank/DDBJ databases">
        <title>Genome assembly of Chondromyces apiculatus DSM 436.</title>
        <authorList>
            <person name="Sharma G."/>
            <person name="Khatri I."/>
            <person name="Kaur C."/>
            <person name="Mayilraj S."/>
            <person name="Subramanian S."/>
        </authorList>
    </citation>
    <scope>NUCLEOTIDE SEQUENCE [LARGE SCALE GENOMIC DNA]</scope>
    <source>
        <strain evidence="2 3">DSM 436</strain>
    </source>
</reference>
<sequence length="162" mass="17630">MSQMDEINRRHWEAACKAVGEARRALEEVTQTEADAFAARLRRIVALALEGLDPAMWTVKGNGAAECPEGRAEVRLFVRVDVRGLPIPEAEEAGQRAEGALLAAGLAPTAVKRIGGSLLVVGEALPMTPELAALHEAVSEAREWRRSEQRFAPDPPTRRRST</sequence>
<dbReference type="Proteomes" id="UP000019678">
    <property type="component" value="Unassembled WGS sequence"/>
</dbReference>
<name>A0A017SWM7_9BACT</name>
<evidence type="ECO:0000313" key="2">
    <source>
        <dbReference type="EMBL" id="EYF00721.1"/>
    </source>
</evidence>